<dbReference type="InterPro" id="IPR027417">
    <property type="entry name" value="P-loop_NTPase"/>
</dbReference>
<dbReference type="OMA" id="KGWASRA"/>
<evidence type="ECO:0008006" key="7">
    <source>
        <dbReference type="Google" id="ProtNLM"/>
    </source>
</evidence>
<dbReference type="GeneID" id="27690371"/>
<comment type="subcellular location">
    <subcellularLocation>
        <location evidence="1">Mitochondrion</location>
    </subcellularLocation>
</comment>
<dbReference type="STRING" id="645134.A0A0L0H9H1"/>
<dbReference type="PANTHER" id="PTHR42684:SF3">
    <property type="entry name" value="ADENOSYLMETHIONINE-8-AMINO-7-OXONONANOATE AMINOTRANSFERASE"/>
    <property type="match status" value="1"/>
</dbReference>
<dbReference type="InterPro" id="IPR015421">
    <property type="entry name" value="PyrdxlP-dep_Trfase_major"/>
</dbReference>
<keyword evidence="3" id="KW-0808">Transferase</keyword>
<dbReference type="AlphaFoldDB" id="A0A0L0H9H1"/>
<dbReference type="EMBL" id="KQ257463">
    <property type="protein sequence ID" value="KNC97661.1"/>
    <property type="molecule type" value="Genomic_DNA"/>
</dbReference>
<dbReference type="SUPFAM" id="SSF52540">
    <property type="entry name" value="P-loop containing nucleoside triphosphate hydrolases"/>
    <property type="match status" value="1"/>
</dbReference>
<keyword evidence="4" id="KW-0663">Pyridoxal phosphate</keyword>
<reference evidence="5 6" key="1">
    <citation type="submission" date="2009-08" db="EMBL/GenBank/DDBJ databases">
        <title>The Genome Sequence of Spizellomyces punctatus strain DAOM BR117.</title>
        <authorList>
            <consortium name="The Broad Institute Genome Sequencing Platform"/>
            <person name="Russ C."/>
            <person name="Cuomo C."/>
            <person name="Shea T."/>
            <person name="Young S.K."/>
            <person name="Zeng Q."/>
            <person name="Koehrsen M."/>
            <person name="Haas B."/>
            <person name="Borodovsky M."/>
            <person name="Guigo R."/>
            <person name="Alvarado L."/>
            <person name="Berlin A."/>
            <person name="Bochicchio J."/>
            <person name="Borenstein D."/>
            <person name="Chapman S."/>
            <person name="Chen Z."/>
            <person name="Engels R."/>
            <person name="Freedman E."/>
            <person name="Gellesch M."/>
            <person name="Goldberg J."/>
            <person name="Griggs A."/>
            <person name="Gujja S."/>
            <person name="Heiman D."/>
            <person name="Hepburn T."/>
            <person name="Howarth C."/>
            <person name="Jen D."/>
            <person name="Larson L."/>
            <person name="Lewis B."/>
            <person name="Mehta T."/>
            <person name="Park D."/>
            <person name="Pearson M."/>
            <person name="Roberts A."/>
            <person name="Saif S."/>
            <person name="Shenoy N."/>
            <person name="Sisk P."/>
            <person name="Stolte C."/>
            <person name="Sykes S."/>
            <person name="Thomson T."/>
            <person name="Walk T."/>
            <person name="White J."/>
            <person name="Yandava C."/>
            <person name="Burger G."/>
            <person name="Gray M.W."/>
            <person name="Holland P.W.H."/>
            <person name="King N."/>
            <person name="Lang F.B.F."/>
            <person name="Roger A.J."/>
            <person name="Ruiz-Trillo I."/>
            <person name="Lander E."/>
            <person name="Nusbaum C."/>
        </authorList>
    </citation>
    <scope>NUCLEOTIDE SEQUENCE [LARGE SCALE GENOMIC DNA]</scope>
    <source>
        <strain evidence="5 6">DAOM BR117</strain>
    </source>
</reference>
<dbReference type="PROSITE" id="PS00600">
    <property type="entry name" value="AA_TRANSFER_CLASS_3"/>
    <property type="match status" value="1"/>
</dbReference>
<evidence type="ECO:0000313" key="6">
    <source>
        <dbReference type="Proteomes" id="UP000053201"/>
    </source>
</evidence>
<dbReference type="Gene3D" id="3.40.50.300">
    <property type="entry name" value="P-loop containing nucleotide triphosphate hydrolases"/>
    <property type="match status" value="1"/>
</dbReference>
<sequence>MPPRPAPLHTLRSTLPTYQIFAANTGVGKTVFSAALCRAATKVPLHAFEKRNGNDKKTRRVYYVKPVQTGFPVDSDARHVETFCPDAATSVIFTYREPAGAHLTAVRENKPVSDVELLRATQDALDGAWKESAGNPAIAFLETAGGVNSPVMSGTLQCEAYRPLRLPTLLIGDAKLGGVSTTLSAYESLHIRGYDISGIVMFDSTQYQNHHAIRKNIDPSVPVYIFSPPPPFPASRSQEGPDVHEKMLDATNMMVYYENSERGAMQVVQGLLDEHWNRVTRLEEMAADGEKKIWWPFTQHGDVGKPTVIDSAHQEFFTTYHSGASTPAAPSSSSSLQVEGTTTPQYDACASWWTQSFGHANTQLTLAAAHASGRYGHVIFPECIHEPALKLSEKLLSTAGRGWGSRVFYSDNGSTAIEVAIKAALKKTEKDMKRNGTWQDGRTLGVVGIEGSYHGDTIGSMDACGPNVYNEEINWYKPRGLWFAPPTIVFKNGQYTLRLPPSLQHTRSAPTFQSLSDVFSLDRTDLLEVYCAHIQQTLAKYLTTTPLGALIIEPLLLGAGGMAFIDPLFQRILIRAVRALDQPLPVIYDEVFVGFHRLGLGLHSPGTQLLGEYPDLACYAKCMTGGLVPLAATVVKEEIFEVFKGEGKKEALLHGHSYTAHPVGCAVGVRTLEMFEEMGAKAGGVECLSRVWDEELIQTLSNLPTTDGVISLGSVLAIELSTTEKGYASHVSANVIKKLREHGLYTRPLGNVIYIMAPVVAVRSEKDREVLKWVANVLVDVLSRTA</sequence>
<protein>
    <recommendedName>
        <fullName evidence="7">Dethiobiotin synthase</fullName>
    </recommendedName>
</protein>
<dbReference type="GO" id="GO:0009102">
    <property type="term" value="P:biotin biosynthetic process"/>
    <property type="evidence" value="ECO:0007669"/>
    <property type="project" value="TreeGrafter"/>
</dbReference>
<evidence type="ECO:0000256" key="2">
    <source>
        <dbReference type="ARBA" id="ARBA00022576"/>
    </source>
</evidence>
<dbReference type="InterPro" id="IPR005814">
    <property type="entry name" value="Aminotrans_3"/>
</dbReference>
<keyword evidence="6" id="KW-1185">Reference proteome</keyword>
<dbReference type="InterPro" id="IPR015424">
    <property type="entry name" value="PyrdxlP-dep_Trfase"/>
</dbReference>
<dbReference type="Pfam" id="PF13500">
    <property type="entry name" value="AAA_26"/>
    <property type="match status" value="1"/>
</dbReference>
<dbReference type="InterPro" id="IPR049704">
    <property type="entry name" value="Aminotrans_3_PPA_site"/>
</dbReference>
<name>A0A0L0H9H1_SPIPD</name>
<evidence type="ECO:0000256" key="4">
    <source>
        <dbReference type="ARBA" id="ARBA00022898"/>
    </source>
</evidence>
<proteinExistence type="predicted"/>
<dbReference type="GO" id="GO:0004015">
    <property type="term" value="F:adenosylmethionine-8-amino-7-oxononanoate transaminase activity"/>
    <property type="evidence" value="ECO:0007669"/>
    <property type="project" value="TreeGrafter"/>
</dbReference>
<evidence type="ECO:0000313" key="5">
    <source>
        <dbReference type="EMBL" id="KNC97661.1"/>
    </source>
</evidence>
<dbReference type="Gene3D" id="3.40.640.10">
    <property type="entry name" value="Type I PLP-dependent aspartate aminotransferase-like (Major domain)"/>
    <property type="match status" value="1"/>
</dbReference>
<dbReference type="GO" id="GO:0004141">
    <property type="term" value="F:dethiobiotin synthase activity"/>
    <property type="evidence" value="ECO:0007669"/>
    <property type="project" value="TreeGrafter"/>
</dbReference>
<dbReference type="eggNOG" id="KOG1401">
    <property type="taxonomic scope" value="Eukaryota"/>
</dbReference>
<accession>A0A0L0H9H1</accession>
<dbReference type="InterPro" id="IPR015422">
    <property type="entry name" value="PyrdxlP-dep_Trfase_small"/>
</dbReference>
<evidence type="ECO:0000256" key="3">
    <source>
        <dbReference type="ARBA" id="ARBA00022679"/>
    </source>
</evidence>
<dbReference type="Proteomes" id="UP000053201">
    <property type="component" value="Unassembled WGS sequence"/>
</dbReference>
<dbReference type="OrthoDB" id="425114at2759"/>
<dbReference type="GO" id="GO:0005739">
    <property type="term" value="C:mitochondrion"/>
    <property type="evidence" value="ECO:0007669"/>
    <property type="project" value="UniProtKB-SubCell"/>
</dbReference>
<dbReference type="SUPFAM" id="SSF53383">
    <property type="entry name" value="PLP-dependent transferases"/>
    <property type="match status" value="1"/>
</dbReference>
<dbReference type="PANTHER" id="PTHR42684">
    <property type="entry name" value="ADENOSYLMETHIONINE-8-AMINO-7-OXONONANOATE AMINOTRANSFERASE"/>
    <property type="match status" value="1"/>
</dbReference>
<dbReference type="Gene3D" id="3.90.1150.10">
    <property type="entry name" value="Aspartate Aminotransferase, domain 1"/>
    <property type="match status" value="2"/>
</dbReference>
<dbReference type="Pfam" id="PF00202">
    <property type="entry name" value="Aminotran_3"/>
    <property type="match status" value="1"/>
</dbReference>
<dbReference type="CDD" id="cd03109">
    <property type="entry name" value="DTBS"/>
    <property type="match status" value="1"/>
</dbReference>
<dbReference type="GO" id="GO:0030170">
    <property type="term" value="F:pyridoxal phosphate binding"/>
    <property type="evidence" value="ECO:0007669"/>
    <property type="project" value="InterPro"/>
</dbReference>
<keyword evidence="2" id="KW-0032">Aminotransferase</keyword>
<evidence type="ECO:0000256" key="1">
    <source>
        <dbReference type="ARBA" id="ARBA00004173"/>
    </source>
</evidence>
<gene>
    <name evidence="5" type="ORF">SPPG_07128</name>
</gene>
<dbReference type="VEuPathDB" id="FungiDB:SPPG_07128"/>
<organism evidence="5 6">
    <name type="scientific">Spizellomyces punctatus (strain DAOM BR117)</name>
    <dbReference type="NCBI Taxonomy" id="645134"/>
    <lineage>
        <taxon>Eukaryota</taxon>
        <taxon>Fungi</taxon>
        <taxon>Fungi incertae sedis</taxon>
        <taxon>Chytridiomycota</taxon>
        <taxon>Chytridiomycota incertae sedis</taxon>
        <taxon>Chytridiomycetes</taxon>
        <taxon>Spizellomycetales</taxon>
        <taxon>Spizellomycetaceae</taxon>
        <taxon>Spizellomyces</taxon>
    </lineage>
</organism>
<dbReference type="RefSeq" id="XP_016605701.1">
    <property type="nucleotide sequence ID" value="XM_016755305.1"/>
</dbReference>
<dbReference type="InParanoid" id="A0A0L0H9H1"/>